<evidence type="ECO:0000259" key="2">
    <source>
        <dbReference type="Pfam" id="PF05232"/>
    </source>
</evidence>
<dbReference type="Proteomes" id="UP000278792">
    <property type="component" value="Unassembled WGS sequence"/>
</dbReference>
<dbReference type="InterPro" id="IPR007896">
    <property type="entry name" value="BTP_bacteria"/>
</dbReference>
<protein>
    <submittedName>
        <fullName evidence="4">PACE efflux transporter</fullName>
    </submittedName>
</protein>
<dbReference type="EMBL" id="RKIK01000044">
    <property type="protein sequence ID" value="ROV59343.1"/>
    <property type="molecule type" value="Genomic_DNA"/>
</dbReference>
<feature type="transmembrane region" description="Helical" evidence="1">
    <location>
        <begin position="79"/>
        <end position="98"/>
    </location>
</feature>
<sequence>MSRLERVFHAVLFEVLAISLAITGLAIFTDHEVAHLSGTMIVVATIAMIWNVFFNWVFDKFVPGKKEQRSLMTRINHVVLFEAGLLFFTVPVMAYILQVSLWEALVMDIGVTIFITIYAFVFNLAYDHIRAWLVERRSPAVA</sequence>
<organism evidence="4 6">
    <name type="scientific">Vibrio ponticus</name>
    <dbReference type="NCBI Taxonomy" id="265668"/>
    <lineage>
        <taxon>Bacteria</taxon>
        <taxon>Pseudomonadati</taxon>
        <taxon>Pseudomonadota</taxon>
        <taxon>Gammaproteobacteria</taxon>
        <taxon>Vibrionales</taxon>
        <taxon>Vibrionaceae</taxon>
        <taxon>Vibrio</taxon>
    </lineage>
</organism>
<dbReference type="RefSeq" id="WP_075650208.1">
    <property type="nucleotide sequence ID" value="NZ_AP019658.1"/>
</dbReference>
<keyword evidence="1" id="KW-0472">Membrane</keyword>
<dbReference type="InterPro" id="IPR058208">
    <property type="entry name" value="PACE"/>
</dbReference>
<proteinExistence type="predicted"/>
<feature type="transmembrane region" description="Helical" evidence="1">
    <location>
        <begin position="34"/>
        <end position="58"/>
    </location>
</feature>
<dbReference type="AlphaFoldDB" id="A0A3N3DXX0"/>
<dbReference type="Pfam" id="PF05232">
    <property type="entry name" value="BTP"/>
    <property type="match status" value="2"/>
</dbReference>
<reference evidence="4 6" key="2">
    <citation type="submission" date="2018-11" db="EMBL/GenBank/DDBJ databases">
        <title>Vibrio ponticus strain CAIM 1751 pathogenic for the snapper Lutjanus guttatus.</title>
        <authorList>
            <person name="Soto-Rodriguez S."/>
            <person name="Lozano-Olvera R."/>
            <person name="Gomez-Gil B."/>
        </authorList>
    </citation>
    <scope>NUCLEOTIDE SEQUENCE [LARGE SCALE GENOMIC DNA]</scope>
    <source>
        <strain evidence="4 6">CAIM 1751</strain>
    </source>
</reference>
<evidence type="ECO:0000313" key="3">
    <source>
        <dbReference type="EMBL" id="OLQ89775.1"/>
    </source>
</evidence>
<dbReference type="OrthoDB" id="1631120at2"/>
<evidence type="ECO:0000256" key="1">
    <source>
        <dbReference type="SAM" id="Phobius"/>
    </source>
</evidence>
<keyword evidence="5" id="KW-1185">Reference proteome</keyword>
<evidence type="ECO:0000313" key="6">
    <source>
        <dbReference type="Proteomes" id="UP000278792"/>
    </source>
</evidence>
<dbReference type="Proteomes" id="UP000186206">
    <property type="component" value="Unassembled WGS sequence"/>
</dbReference>
<comment type="caution">
    <text evidence="4">The sequence shown here is derived from an EMBL/GenBank/DDBJ whole genome shotgun (WGS) entry which is preliminary data.</text>
</comment>
<feature type="domain" description="Chlorhexidine efflux transporter" evidence="2">
    <location>
        <begin position="69"/>
        <end position="131"/>
    </location>
</feature>
<evidence type="ECO:0000313" key="5">
    <source>
        <dbReference type="Proteomes" id="UP000186206"/>
    </source>
</evidence>
<name>A0A3N3DXX0_9VIBR</name>
<dbReference type="EMBL" id="MJMI01000103">
    <property type="protein sequence ID" value="OLQ89775.1"/>
    <property type="molecule type" value="Genomic_DNA"/>
</dbReference>
<keyword evidence="1" id="KW-0812">Transmembrane</keyword>
<reference evidence="3 5" key="1">
    <citation type="submission" date="2016-09" db="EMBL/GenBank/DDBJ databases">
        <title>Genomic Taxonomy of the Vibrionaceae.</title>
        <authorList>
            <person name="Gonzalez-Castillo A."/>
            <person name="Gomez-Gil B."/>
            <person name="Enciso-Ibarra K."/>
        </authorList>
    </citation>
    <scope>NUCLEOTIDE SEQUENCE [LARGE SCALE GENOMIC DNA]</scope>
    <source>
        <strain evidence="3 5">CAIM 1731</strain>
    </source>
</reference>
<evidence type="ECO:0000313" key="4">
    <source>
        <dbReference type="EMBL" id="ROV59343.1"/>
    </source>
</evidence>
<feature type="transmembrane region" description="Helical" evidence="1">
    <location>
        <begin position="104"/>
        <end position="126"/>
    </location>
</feature>
<accession>A0A3N3DXX0</accession>
<gene>
    <name evidence="3" type="ORF">BIY21_14665</name>
    <name evidence="4" type="ORF">EGH82_14250</name>
</gene>
<feature type="transmembrane region" description="Helical" evidence="1">
    <location>
        <begin position="7"/>
        <end position="28"/>
    </location>
</feature>
<dbReference type="NCBIfam" id="NF033664">
    <property type="entry name" value="PACE_transport"/>
    <property type="match status" value="1"/>
</dbReference>
<feature type="domain" description="Chlorhexidine efflux transporter" evidence="2">
    <location>
        <begin position="2"/>
        <end position="62"/>
    </location>
</feature>
<keyword evidence="1" id="KW-1133">Transmembrane helix</keyword>